<evidence type="ECO:0000313" key="1">
    <source>
        <dbReference type="EMBL" id="CAI9940300.1"/>
    </source>
</evidence>
<protein>
    <submittedName>
        <fullName evidence="1">Uncharacterized protein</fullName>
    </submittedName>
</protein>
<name>A0AA86U334_9EUKA</name>
<keyword evidence="3" id="KW-1185">Reference proteome</keyword>
<gene>
    <name evidence="2" type="ORF">HINF_LOCUS25915</name>
    <name evidence="1" type="ORF">HINF_LOCUS27945</name>
</gene>
<dbReference type="EMBL" id="CATOUU010000675">
    <property type="protein sequence ID" value="CAI9940300.1"/>
    <property type="molecule type" value="Genomic_DNA"/>
</dbReference>
<comment type="caution">
    <text evidence="1">The sequence shown here is derived from an EMBL/GenBank/DDBJ whole genome shotgun (WGS) entry which is preliminary data.</text>
</comment>
<dbReference type="PANTHER" id="PTHR24184:SF11">
    <property type="entry name" value="ANKYRIN REPEAT AND SOCS BOX CONTAINING 3"/>
    <property type="match status" value="1"/>
</dbReference>
<dbReference type="AlphaFoldDB" id="A0AA86U334"/>
<dbReference type="Gene3D" id="1.25.40.20">
    <property type="entry name" value="Ankyrin repeat-containing domain"/>
    <property type="match status" value="1"/>
</dbReference>
<reference evidence="2 3" key="2">
    <citation type="submission" date="2024-07" db="EMBL/GenBank/DDBJ databases">
        <authorList>
            <person name="Akdeniz Z."/>
        </authorList>
    </citation>
    <scope>NUCLEOTIDE SEQUENCE [LARGE SCALE GENOMIC DNA]</scope>
</reference>
<dbReference type="PANTHER" id="PTHR24184">
    <property type="entry name" value="SI:CH211-189E2.2"/>
    <property type="match status" value="1"/>
</dbReference>
<dbReference type="EMBL" id="CAXDID020000078">
    <property type="protein sequence ID" value="CAL6017286.1"/>
    <property type="molecule type" value="Genomic_DNA"/>
</dbReference>
<dbReference type="InterPro" id="IPR002110">
    <property type="entry name" value="Ankyrin_rpt"/>
</dbReference>
<evidence type="ECO:0000313" key="3">
    <source>
        <dbReference type="Proteomes" id="UP001642409"/>
    </source>
</evidence>
<evidence type="ECO:0000313" key="2">
    <source>
        <dbReference type="EMBL" id="CAL6017286.1"/>
    </source>
</evidence>
<accession>A0AA86U334</accession>
<reference evidence="1" key="1">
    <citation type="submission" date="2023-06" db="EMBL/GenBank/DDBJ databases">
        <authorList>
            <person name="Kurt Z."/>
        </authorList>
    </citation>
    <scope>NUCLEOTIDE SEQUENCE</scope>
</reference>
<dbReference type="Proteomes" id="UP001642409">
    <property type="component" value="Unassembled WGS sequence"/>
</dbReference>
<dbReference type="InterPro" id="IPR036770">
    <property type="entry name" value="Ankyrin_rpt-contain_sf"/>
</dbReference>
<dbReference type="Pfam" id="PF12796">
    <property type="entry name" value="Ank_2"/>
    <property type="match status" value="1"/>
</dbReference>
<organism evidence="1">
    <name type="scientific">Hexamita inflata</name>
    <dbReference type="NCBI Taxonomy" id="28002"/>
    <lineage>
        <taxon>Eukaryota</taxon>
        <taxon>Metamonada</taxon>
        <taxon>Diplomonadida</taxon>
        <taxon>Hexamitidae</taxon>
        <taxon>Hexamitinae</taxon>
        <taxon>Hexamita</taxon>
    </lineage>
</organism>
<sequence length="227" mass="25807">MTYRLPSANNVSRLKSSLLSSVSVSDEHHTLPKISFRRDIRNVIQKSQYREFNQPTEQPLPDEEYKILKLMRLARKASFAQQITKFQFELNITPLMQRLFIMGTSCPMDFKNDEIYEKDLTGKTPLHYAAAGGVNFNSNVFKLKLQSKLIGIQDNNGLTALMIAAELGHVDQIPFLLTEAGLKDSKNRTALMLAQKANQQKAVNLLWDLEKKLRIAEPINNSVCDPQ</sequence>
<dbReference type="SUPFAM" id="SSF48403">
    <property type="entry name" value="Ankyrin repeat"/>
    <property type="match status" value="1"/>
</dbReference>
<proteinExistence type="predicted"/>